<evidence type="ECO:0000313" key="2">
    <source>
        <dbReference type="Ensembl" id="ENSCPBP00000007314.1"/>
    </source>
</evidence>
<feature type="compositionally biased region" description="Polar residues" evidence="1">
    <location>
        <begin position="10"/>
        <end position="25"/>
    </location>
</feature>
<organism evidence="2 3">
    <name type="scientific">Chrysemys picta bellii</name>
    <name type="common">Western painted turtle</name>
    <name type="synonym">Emys bellii</name>
    <dbReference type="NCBI Taxonomy" id="8478"/>
    <lineage>
        <taxon>Eukaryota</taxon>
        <taxon>Metazoa</taxon>
        <taxon>Chordata</taxon>
        <taxon>Craniata</taxon>
        <taxon>Vertebrata</taxon>
        <taxon>Euteleostomi</taxon>
        <taxon>Archelosauria</taxon>
        <taxon>Testudinata</taxon>
        <taxon>Testudines</taxon>
        <taxon>Cryptodira</taxon>
        <taxon>Durocryptodira</taxon>
        <taxon>Testudinoidea</taxon>
        <taxon>Emydidae</taxon>
        <taxon>Chrysemys</taxon>
    </lineage>
</organism>
<dbReference type="AlphaFoldDB" id="A0A8C3FES5"/>
<proteinExistence type="predicted"/>
<keyword evidence="3" id="KW-1185">Reference proteome</keyword>
<name>A0A8C3FES5_CHRPI</name>
<evidence type="ECO:0000313" key="3">
    <source>
        <dbReference type="Proteomes" id="UP000694380"/>
    </source>
</evidence>
<dbReference type="Ensembl" id="ENSCPBT00000008834.1">
    <property type="protein sequence ID" value="ENSCPBP00000007314.1"/>
    <property type="gene ID" value="ENSCPBG00000005774.1"/>
</dbReference>
<reference evidence="2" key="1">
    <citation type="submission" date="2025-08" db="UniProtKB">
        <authorList>
            <consortium name="Ensembl"/>
        </authorList>
    </citation>
    <scope>IDENTIFICATION</scope>
</reference>
<evidence type="ECO:0000256" key="1">
    <source>
        <dbReference type="SAM" id="MobiDB-lite"/>
    </source>
</evidence>
<protein>
    <submittedName>
        <fullName evidence="2">Uncharacterized protein</fullName>
    </submittedName>
</protein>
<accession>A0A8C3FES5</accession>
<reference evidence="2" key="2">
    <citation type="submission" date="2025-09" db="UniProtKB">
        <authorList>
            <consortium name="Ensembl"/>
        </authorList>
    </citation>
    <scope>IDENTIFICATION</scope>
</reference>
<sequence length="76" mass="7758">MGAQEGPHSPTDSRSPHLSQTQQSKPAPFSPAPTGPSPKVRAVSSTGPPAQQPHLPQAQLMLAGSQLAGVSGGPRW</sequence>
<dbReference type="Proteomes" id="UP000694380">
    <property type="component" value="Unplaced"/>
</dbReference>
<feature type="region of interest" description="Disordered" evidence="1">
    <location>
        <begin position="1"/>
        <end position="57"/>
    </location>
</feature>
<feature type="compositionally biased region" description="Low complexity" evidence="1">
    <location>
        <begin position="48"/>
        <end position="57"/>
    </location>
</feature>